<evidence type="ECO:0000256" key="1">
    <source>
        <dbReference type="SAM" id="MobiDB-lite"/>
    </source>
</evidence>
<sequence>MFVWVISSLSTVVLRWFATVWSFLSWCLSPVIFMSFSGILLLFPVSGCYLVPSVNLYVPPFLIKFCNSCMPTDKDQPLTNGSLKTTESGQTSTLSTPVPGEKKDGSGKMVDLNSEKVNTSDFRLFIAVPGAGSNGEKKMGLSFVVVVVGKPPKAVAIVVPRKHLQLNSFNNRCKG</sequence>
<comment type="caution">
    <text evidence="3">The sequence shown here is derived from an EMBL/GenBank/DDBJ whole genome shotgun (WGS) entry which is preliminary data.</text>
</comment>
<feature type="transmembrane region" description="Helical" evidence="2">
    <location>
        <begin position="12"/>
        <end position="33"/>
    </location>
</feature>
<keyword evidence="2" id="KW-0472">Membrane</keyword>
<keyword evidence="2" id="KW-1133">Transmembrane helix</keyword>
<reference evidence="3" key="1">
    <citation type="journal article" date="2023" name="bioRxiv">
        <title>Improved chromosome-level genome assembly for marigold (Tagetes erecta).</title>
        <authorList>
            <person name="Jiang F."/>
            <person name="Yuan L."/>
            <person name="Wang S."/>
            <person name="Wang H."/>
            <person name="Xu D."/>
            <person name="Wang A."/>
            <person name="Fan W."/>
        </authorList>
    </citation>
    <scope>NUCLEOTIDE SEQUENCE</scope>
    <source>
        <strain evidence="3">WSJ</strain>
        <tissue evidence="3">Leaf</tissue>
    </source>
</reference>
<accession>A0AAD8PCI0</accession>
<organism evidence="3 4">
    <name type="scientific">Tagetes erecta</name>
    <name type="common">African marigold</name>
    <dbReference type="NCBI Taxonomy" id="13708"/>
    <lineage>
        <taxon>Eukaryota</taxon>
        <taxon>Viridiplantae</taxon>
        <taxon>Streptophyta</taxon>
        <taxon>Embryophyta</taxon>
        <taxon>Tracheophyta</taxon>
        <taxon>Spermatophyta</taxon>
        <taxon>Magnoliopsida</taxon>
        <taxon>eudicotyledons</taxon>
        <taxon>Gunneridae</taxon>
        <taxon>Pentapetalae</taxon>
        <taxon>asterids</taxon>
        <taxon>campanulids</taxon>
        <taxon>Asterales</taxon>
        <taxon>Asteraceae</taxon>
        <taxon>Asteroideae</taxon>
        <taxon>Heliantheae alliance</taxon>
        <taxon>Tageteae</taxon>
        <taxon>Tagetes</taxon>
    </lineage>
</organism>
<dbReference type="Proteomes" id="UP001229421">
    <property type="component" value="Unassembled WGS sequence"/>
</dbReference>
<protein>
    <submittedName>
        <fullName evidence="3">Uncharacterized protein</fullName>
    </submittedName>
</protein>
<dbReference type="EMBL" id="JAUHHV010000001">
    <property type="protein sequence ID" value="KAK1441379.1"/>
    <property type="molecule type" value="Genomic_DNA"/>
</dbReference>
<evidence type="ECO:0000313" key="4">
    <source>
        <dbReference type="Proteomes" id="UP001229421"/>
    </source>
</evidence>
<evidence type="ECO:0000313" key="3">
    <source>
        <dbReference type="EMBL" id="KAK1441379.1"/>
    </source>
</evidence>
<feature type="compositionally biased region" description="Polar residues" evidence="1">
    <location>
        <begin position="77"/>
        <end position="96"/>
    </location>
</feature>
<keyword evidence="2" id="KW-0812">Transmembrane</keyword>
<gene>
    <name evidence="3" type="ORF">QVD17_07229</name>
</gene>
<name>A0AAD8PCI0_TARER</name>
<feature type="region of interest" description="Disordered" evidence="1">
    <location>
        <begin position="77"/>
        <end position="109"/>
    </location>
</feature>
<evidence type="ECO:0000256" key="2">
    <source>
        <dbReference type="SAM" id="Phobius"/>
    </source>
</evidence>
<proteinExistence type="predicted"/>
<keyword evidence="4" id="KW-1185">Reference proteome</keyword>
<dbReference type="AlphaFoldDB" id="A0AAD8PCI0"/>
<feature type="transmembrane region" description="Helical" evidence="2">
    <location>
        <begin position="39"/>
        <end position="58"/>
    </location>
</feature>